<sequence length="196" mass="22047">AQSALLGSTRLLLVSNQHAHALPSHDLRRLRNLQLGKKVPGRQRSGLRVSGLWLLFKFLEEERRTEIAALLQLGRPVWTHHRRARAGAPAASRLGSARWTWHKRRRRWRSSSPAQARNARGSSRLRSKPQAGRPLPSERRLRPLPKRVQRCVERPPALVWQASPPPGFLVAPSARSPSLFTGKPPAENAFALPTKI</sequence>
<feature type="region of interest" description="Disordered" evidence="1">
    <location>
        <begin position="104"/>
        <end position="147"/>
    </location>
</feature>
<evidence type="ECO:0000256" key="1">
    <source>
        <dbReference type="SAM" id="MobiDB-lite"/>
    </source>
</evidence>
<evidence type="ECO:0000313" key="2">
    <source>
        <dbReference type="EMBL" id="CAI5773396.1"/>
    </source>
</evidence>
<dbReference type="Proteomes" id="UP001178461">
    <property type="component" value="Chromosome 4"/>
</dbReference>
<dbReference type="EMBL" id="OX395129">
    <property type="protein sequence ID" value="CAI5773396.1"/>
    <property type="molecule type" value="Genomic_DNA"/>
</dbReference>
<proteinExistence type="predicted"/>
<feature type="non-terminal residue" evidence="2">
    <location>
        <position position="1"/>
    </location>
</feature>
<evidence type="ECO:0000313" key="3">
    <source>
        <dbReference type="Proteomes" id="UP001178461"/>
    </source>
</evidence>
<protein>
    <submittedName>
        <fullName evidence="2">Uncharacterized protein</fullName>
    </submittedName>
</protein>
<keyword evidence="3" id="KW-1185">Reference proteome</keyword>
<reference evidence="2" key="1">
    <citation type="submission" date="2022-12" db="EMBL/GenBank/DDBJ databases">
        <authorList>
            <person name="Alioto T."/>
            <person name="Alioto T."/>
            <person name="Gomez Garrido J."/>
        </authorList>
    </citation>
    <scope>NUCLEOTIDE SEQUENCE</scope>
</reference>
<dbReference type="AlphaFoldDB" id="A0AA35P2Q3"/>
<gene>
    <name evidence="2" type="ORF">PODLI_1B025502</name>
</gene>
<name>A0AA35P2Q3_9SAUR</name>
<organism evidence="2 3">
    <name type="scientific">Podarcis lilfordi</name>
    <name type="common">Lilford's wall lizard</name>
    <dbReference type="NCBI Taxonomy" id="74358"/>
    <lineage>
        <taxon>Eukaryota</taxon>
        <taxon>Metazoa</taxon>
        <taxon>Chordata</taxon>
        <taxon>Craniata</taxon>
        <taxon>Vertebrata</taxon>
        <taxon>Euteleostomi</taxon>
        <taxon>Lepidosauria</taxon>
        <taxon>Squamata</taxon>
        <taxon>Bifurcata</taxon>
        <taxon>Unidentata</taxon>
        <taxon>Episquamata</taxon>
        <taxon>Laterata</taxon>
        <taxon>Lacertibaenia</taxon>
        <taxon>Lacertidae</taxon>
        <taxon>Podarcis</taxon>
    </lineage>
</organism>
<accession>A0AA35P2Q3</accession>